<reference evidence="3 4" key="1">
    <citation type="submission" date="2019-07" db="EMBL/GenBank/DDBJ databases">
        <title>Genomics analysis of Aphanomyces spp. identifies a new class of oomycete effector associated with host adaptation.</title>
        <authorList>
            <person name="Gaulin E."/>
        </authorList>
    </citation>
    <scope>NUCLEOTIDE SEQUENCE [LARGE SCALE GENOMIC DNA]</scope>
    <source>
        <strain evidence="3 4">ATCC 201684</strain>
    </source>
</reference>
<keyword evidence="4" id="KW-1185">Reference proteome</keyword>
<dbReference type="SUPFAM" id="SSF46689">
    <property type="entry name" value="Homeodomain-like"/>
    <property type="match status" value="1"/>
</dbReference>
<dbReference type="VEuPathDB" id="FungiDB:AeMF1_002699"/>
<evidence type="ECO:0000259" key="2">
    <source>
        <dbReference type="PROSITE" id="PS51253"/>
    </source>
</evidence>
<dbReference type="AlphaFoldDB" id="A0A6G0XT52"/>
<dbReference type="Proteomes" id="UP000481153">
    <property type="component" value="Unassembled WGS sequence"/>
</dbReference>
<evidence type="ECO:0000313" key="4">
    <source>
        <dbReference type="Proteomes" id="UP000481153"/>
    </source>
</evidence>
<accession>A0A6G0XT52</accession>
<name>A0A6G0XT52_9STRA</name>
<organism evidence="3 4">
    <name type="scientific">Aphanomyces euteiches</name>
    <dbReference type="NCBI Taxonomy" id="100861"/>
    <lineage>
        <taxon>Eukaryota</taxon>
        <taxon>Sar</taxon>
        <taxon>Stramenopiles</taxon>
        <taxon>Oomycota</taxon>
        <taxon>Saprolegniomycetes</taxon>
        <taxon>Saprolegniales</taxon>
        <taxon>Verrucalvaceae</taxon>
        <taxon>Aphanomyces</taxon>
    </lineage>
</organism>
<dbReference type="InterPro" id="IPR009057">
    <property type="entry name" value="Homeodomain-like_sf"/>
</dbReference>
<keyword evidence="1" id="KW-0238">DNA-binding</keyword>
<protein>
    <recommendedName>
        <fullName evidence="2">HTH CENPB-type domain-containing protein</fullName>
    </recommendedName>
</protein>
<dbReference type="PROSITE" id="PS51253">
    <property type="entry name" value="HTH_CENPB"/>
    <property type="match status" value="1"/>
</dbReference>
<sequence length="251" mass="28935">MRRRGLYSEAELNYAVSRIVENKERGISVSKETGIPYRTLMQRVRERKRGIVIEKKKRGSKPSLALNYEQELLAWMLEMQNSGTPVTRKEIIERANSLIKQLKPNATLGEGWYRRFIHRHPSLEVQTPGATLERGIAPLSESSSVAIIIRGYKKRAPKSQDVPKDGQRGVEVDQSILRQRDLEHRWQMERERLAIEKQTNERIEREAQLNERILLAKATEAELQLKVARAKAKQELERAGIPPSEIDALLQ</sequence>
<comment type="caution">
    <text evidence="3">The sequence shown here is derived from an EMBL/GenBank/DDBJ whole genome shotgun (WGS) entry which is preliminary data.</text>
</comment>
<dbReference type="SMART" id="SM00674">
    <property type="entry name" value="CENPB"/>
    <property type="match status" value="1"/>
</dbReference>
<dbReference type="InterPro" id="IPR006600">
    <property type="entry name" value="HTH_CenpB_DNA-bd_dom"/>
</dbReference>
<dbReference type="GO" id="GO:0003677">
    <property type="term" value="F:DNA binding"/>
    <property type="evidence" value="ECO:0007669"/>
    <property type="project" value="UniProtKB-KW"/>
</dbReference>
<proteinExistence type="predicted"/>
<dbReference type="Gene3D" id="1.10.10.60">
    <property type="entry name" value="Homeodomain-like"/>
    <property type="match status" value="1"/>
</dbReference>
<dbReference type="EMBL" id="VJMJ01000012">
    <property type="protein sequence ID" value="KAF0743815.1"/>
    <property type="molecule type" value="Genomic_DNA"/>
</dbReference>
<dbReference type="Pfam" id="PF03221">
    <property type="entry name" value="HTH_Tnp_Tc5"/>
    <property type="match status" value="1"/>
</dbReference>
<gene>
    <name evidence="3" type="ORF">Ae201684_001461</name>
</gene>
<evidence type="ECO:0000313" key="3">
    <source>
        <dbReference type="EMBL" id="KAF0743815.1"/>
    </source>
</evidence>
<evidence type="ECO:0000256" key="1">
    <source>
        <dbReference type="ARBA" id="ARBA00023125"/>
    </source>
</evidence>
<feature type="domain" description="HTH CENPB-type" evidence="2">
    <location>
        <begin position="56"/>
        <end position="126"/>
    </location>
</feature>